<evidence type="ECO:0000256" key="7">
    <source>
        <dbReference type="ARBA" id="ARBA00022976"/>
    </source>
</evidence>
<evidence type="ECO:0000256" key="3">
    <source>
        <dbReference type="ARBA" id="ARBA00008604"/>
    </source>
</evidence>
<evidence type="ECO:0000256" key="11">
    <source>
        <dbReference type="ARBA" id="ARBA00053367"/>
    </source>
</evidence>
<dbReference type="SMART" id="SM00730">
    <property type="entry name" value="PSN"/>
    <property type="match status" value="1"/>
</dbReference>
<dbReference type="GO" id="GO:0070765">
    <property type="term" value="C:gamma-secretase complex"/>
    <property type="evidence" value="ECO:0007669"/>
    <property type="project" value="UniProtKB-ARBA"/>
</dbReference>
<comment type="similarity">
    <text evidence="3">Belongs to the peptidase A22A family.</text>
</comment>
<dbReference type="GO" id="GO:0006509">
    <property type="term" value="P:membrane protein ectodomain proteolysis"/>
    <property type="evidence" value="ECO:0007669"/>
    <property type="project" value="TreeGrafter"/>
</dbReference>
<feature type="transmembrane region" description="Helical" evidence="14">
    <location>
        <begin position="76"/>
        <end position="99"/>
    </location>
</feature>
<dbReference type="FunFam" id="1.10.472.100:FF:000003">
    <property type="entry name" value="Presenilin"/>
    <property type="match status" value="1"/>
</dbReference>
<feature type="region of interest" description="Disordered" evidence="13">
    <location>
        <begin position="210"/>
        <end position="315"/>
    </location>
</feature>
<gene>
    <name evidence="15" type="ORF">DBRI00130_LOCUS30172</name>
</gene>
<evidence type="ECO:0000256" key="14">
    <source>
        <dbReference type="SAM" id="Phobius"/>
    </source>
</evidence>
<dbReference type="GO" id="GO:0042500">
    <property type="term" value="F:aspartic endopeptidase activity, intramembrane cleaving"/>
    <property type="evidence" value="ECO:0007669"/>
    <property type="project" value="InterPro"/>
</dbReference>
<dbReference type="GO" id="GO:0000139">
    <property type="term" value="C:Golgi membrane"/>
    <property type="evidence" value="ECO:0007669"/>
    <property type="project" value="UniProtKB-SubCell"/>
</dbReference>
<keyword evidence="8 14" id="KW-1133">Transmembrane helix</keyword>
<comment type="subunit">
    <text evidence="12">Homodimer. Component of the gamma-secretase complex, a complex composed of a presenilin homodimer, nicastrin, aph1 and pen2.</text>
</comment>
<proteinExistence type="inferred from homology"/>
<organism evidence="15">
    <name type="scientific">Ditylum brightwellii</name>
    <dbReference type="NCBI Taxonomy" id="49249"/>
    <lineage>
        <taxon>Eukaryota</taxon>
        <taxon>Sar</taxon>
        <taxon>Stramenopiles</taxon>
        <taxon>Ochrophyta</taxon>
        <taxon>Bacillariophyta</taxon>
        <taxon>Mediophyceae</taxon>
        <taxon>Lithodesmiophycidae</taxon>
        <taxon>Lithodesmiales</taxon>
        <taxon>Lithodesmiaceae</taxon>
        <taxon>Ditylum</taxon>
    </lineage>
</organism>
<accession>A0A7S4VWV0</accession>
<name>A0A7S4VWV0_9STRA</name>
<feature type="transmembrane region" description="Helical" evidence="14">
    <location>
        <begin position="560"/>
        <end position="579"/>
    </location>
</feature>
<dbReference type="PANTHER" id="PTHR10202:SF13">
    <property type="entry name" value="PRESENILIN HOMOLOG"/>
    <property type="match status" value="1"/>
</dbReference>
<dbReference type="Pfam" id="PF01080">
    <property type="entry name" value="Presenilin"/>
    <property type="match status" value="2"/>
</dbReference>
<reference evidence="15" key="1">
    <citation type="submission" date="2021-01" db="EMBL/GenBank/DDBJ databases">
        <authorList>
            <person name="Corre E."/>
            <person name="Pelletier E."/>
            <person name="Niang G."/>
            <person name="Scheremetjew M."/>
            <person name="Finn R."/>
            <person name="Kale V."/>
            <person name="Holt S."/>
            <person name="Cochrane G."/>
            <person name="Meng A."/>
            <person name="Brown T."/>
            <person name="Cohen L."/>
        </authorList>
    </citation>
    <scope>NUCLEOTIDE SEQUENCE</scope>
    <source>
        <strain evidence="15">GSO104</strain>
    </source>
</reference>
<evidence type="ECO:0000256" key="9">
    <source>
        <dbReference type="ARBA" id="ARBA00023034"/>
    </source>
</evidence>
<dbReference type="PANTHER" id="PTHR10202">
    <property type="entry name" value="PRESENILIN"/>
    <property type="match status" value="1"/>
</dbReference>
<dbReference type="GO" id="GO:0016485">
    <property type="term" value="P:protein processing"/>
    <property type="evidence" value="ECO:0007669"/>
    <property type="project" value="InterPro"/>
</dbReference>
<feature type="compositionally biased region" description="Polar residues" evidence="13">
    <location>
        <begin position="223"/>
        <end position="282"/>
    </location>
</feature>
<feature type="transmembrane region" description="Helical" evidence="14">
    <location>
        <begin position="48"/>
        <end position="69"/>
    </location>
</feature>
<evidence type="ECO:0000256" key="10">
    <source>
        <dbReference type="ARBA" id="ARBA00023136"/>
    </source>
</evidence>
<sequence length="593" mass="65136">MVLAAMAVIYINTQDTIEQGAAQLASTYTVFSLDTDSDSKSTTLAKSFANALVMVCFICALTFVIVILYKFRFMRCLIAYMVYSSAMLLGVLGGVLFDVAIEKYRLPVDAFSFLFALYNFALVGVIAIFYQTGIPPFLTRAYLVATSVILSWQLSHFDDWTAWTLLIMLALYDLCAVLTPCGPLKALVNLMSSEDAPAMPGLLYEAQLPTTSTSTQPSQQQLRSISQVQTSTSARSAQPSNNQQTQQTISHAESQSTSYDAADATDTNLPSAYSDTSYNTDTSHPKLLPASSSETTATHSTSMSHLPTTPPPTQQRTVTIPLAIAKIYKLPLLTTTTTAPAASTNDNHSSSSPSRSTATSKRKNHFSRRRHSSGVSTSPLLEQISQEEEDEEEEDDDNANTYNVEDPPFLSTDAIVPFDPTKSYTPKQLRSMVTAVLPANGGRIEQLKSSSSKTSSRRKVKYAVYDRHGQLKRIMLVNKEGRVFEEIQSENGDDDDDDSLYEEEANSIKLGLGDFIFYSVMVGKAAQYSFTTFIACLLVILAGLGGTLVLLSVYRQALPALPISIFLGVGFYLLTRYCIEPWVMEVLSMPYYV</sequence>
<feature type="compositionally biased region" description="Low complexity" evidence="13">
    <location>
        <begin position="210"/>
        <end position="222"/>
    </location>
</feature>
<feature type="transmembrane region" description="Helical" evidence="14">
    <location>
        <begin position="530"/>
        <end position="554"/>
    </location>
</feature>
<feature type="transmembrane region" description="Helical" evidence="14">
    <location>
        <begin position="111"/>
        <end position="130"/>
    </location>
</feature>
<evidence type="ECO:0000256" key="5">
    <source>
        <dbReference type="ARBA" id="ARBA00022801"/>
    </source>
</evidence>
<keyword evidence="4 14" id="KW-0812">Transmembrane</keyword>
<keyword evidence="5" id="KW-0378">Hydrolase</keyword>
<evidence type="ECO:0008006" key="16">
    <source>
        <dbReference type="Google" id="ProtNLM"/>
    </source>
</evidence>
<dbReference type="InterPro" id="IPR001108">
    <property type="entry name" value="Peptidase_A22A"/>
</dbReference>
<comment type="subcellular location">
    <subcellularLocation>
        <location evidence="1">Endoplasmic reticulum membrane</location>
        <topology evidence="1">Multi-pass membrane protein</topology>
    </subcellularLocation>
    <subcellularLocation>
        <location evidence="2">Golgi apparatus membrane</location>
        <topology evidence="2">Multi-pass membrane protein</topology>
    </subcellularLocation>
</comment>
<keyword evidence="9" id="KW-0333">Golgi apparatus</keyword>
<feature type="compositionally biased region" description="Acidic residues" evidence="13">
    <location>
        <begin position="385"/>
        <end position="398"/>
    </location>
</feature>
<evidence type="ECO:0000256" key="12">
    <source>
        <dbReference type="ARBA" id="ARBA00066080"/>
    </source>
</evidence>
<feature type="compositionally biased region" description="Polar residues" evidence="13">
    <location>
        <begin position="373"/>
        <end position="384"/>
    </location>
</feature>
<evidence type="ECO:0000256" key="13">
    <source>
        <dbReference type="SAM" id="MobiDB-lite"/>
    </source>
</evidence>
<dbReference type="InterPro" id="IPR042524">
    <property type="entry name" value="Presenilin_C"/>
</dbReference>
<dbReference type="GO" id="GO:0007219">
    <property type="term" value="P:Notch signaling pathway"/>
    <property type="evidence" value="ECO:0007669"/>
    <property type="project" value="UniProtKB-KW"/>
</dbReference>
<evidence type="ECO:0000256" key="8">
    <source>
        <dbReference type="ARBA" id="ARBA00022989"/>
    </source>
</evidence>
<evidence type="ECO:0000256" key="6">
    <source>
        <dbReference type="ARBA" id="ARBA00022824"/>
    </source>
</evidence>
<dbReference type="Gene3D" id="1.10.472.100">
    <property type="entry name" value="Presenilin"/>
    <property type="match status" value="1"/>
</dbReference>
<protein>
    <recommendedName>
        <fullName evidence="16">Presenilin</fullName>
    </recommendedName>
</protein>
<dbReference type="EMBL" id="HBNS01038675">
    <property type="protein sequence ID" value="CAE4636206.1"/>
    <property type="molecule type" value="Transcribed_RNA"/>
</dbReference>
<dbReference type="InterPro" id="IPR006639">
    <property type="entry name" value="Preselin/SPP"/>
</dbReference>
<dbReference type="GO" id="GO:0005789">
    <property type="term" value="C:endoplasmic reticulum membrane"/>
    <property type="evidence" value="ECO:0007669"/>
    <property type="project" value="UniProtKB-SubCell"/>
</dbReference>
<evidence type="ECO:0000313" key="15">
    <source>
        <dbReference type="EMBL" id="CAE4636206.1"/>
    </source>
</evidence>
<feature type="compositionally biased region" description="Basic residues" evidence="13">
    <location>
        <begin position="360"/>
        <end position="372"/>
    </location>
</feature>
<feature type="compositionally biased region" description="Low complexity" evidence="13">
    <location>
        <begin position="339"/>
        <end position="359"/>
    </location>
</feature>
<keyword evidence="6" id="KW-0256">Endoplasmic reticulum</keyword>
<evidence type="ECO:0000256" key="2">
    <source>
        <dbReference type="ARBA" id="ARBA00004653"/>
    </source>
</evidence>
<keyword evidence="10 14" id="KW-0472">Membrane</keyword>
<dbReference type="GO" id="GO:0044351">
    <property type="term" value="P:macropinocytosis"/>
    <property type="evidence" value="ECO:0007669"/>
    <property type="project" value="UniProtKB-ARBA"/>
</dbReference>
<feature type="region of interest" description="Disordered" evidence="13">
    <location>
        <begin position="339"/>
        <end position="417"/>
    </location>
</feature>
<dbReference type="AlphaFoldDB" id="A0A7S4VWV0"/>
<comment type="function">
    <text evidence="11">Probable catalytic subunit of the gamma-secretase complex, an endoprotease complex that catalyzes the intramembrane cleavage of integral membrane proteins such as Notch receptors. Requires the other members of the gamma-secretase complex to have a protease activity.</text>
</comment>
<feature type="compositionally biased region" description="Low complexity" evidence="13">
    <location>
        <begin position="290"/>
        <end position="307"/>
    </location>
</feature>
<evidence type="ECO:0000256" key="4">
    <source>
        <dbReference type="ARBA" id="ARBA00022692"/>
    </source>
</evidence>
<evidence type="ECO:0000256" key="1">
    <source>
        <dbReference type="ARBA" id="ARBA00004477"/>
    </source>
</evidence>
<keyword evidence="7" id="KW-0914">Notch signaling pathway</keyword>